<sequence>MESPCPEAFDGNIWIFGQDFEASSQLSGVQDLSAMRLVLGTLLGGREKAAYESLRRNTPTVYKNLRVSAGAVTLGEQKEGDTSGFLDMYRIACVSRKQTLMIAILPDISSIRVMRWKSRNP</sequence>
<dbReference type="Proteomes" id="UP000050795">
    <property type="component" value="Unassembled WGS sequence"/>
</dbReference>
<protein>
    <submittedName>
        <fullName evidence="2">Uncharacterized protein</fullName>
    </submittedName>
</protein>
<dbReference type="AlphaFoldDB" id="A0AA85JN80"/>
<keyword evidence="1" id="KW-1185">Reference proteome</keyword>
<accession>A0AA85JN80</accession>
<organism evidence="1 2">
    <name type="scientific">Trichobilharzia regenti</name>
    <name type="common">Nasal bird schistosome</name>
    <dbReference type="NCBI Taxonomy" id="157069"/>
    <lineage>
        <taxon>Eukaryota</taxon>
        <taxon>Metazoa</taxon>
        <taxon>Spiralia</taxon>
        <taxon>Lophotrochozoa</taxon>
        <taxon>Platyhelminthes</taxon>
        <taxon>Trematoda</taxon>
        <taxon>Digenea</taxon>
        <taxon>Strigeidida</taxon>
        <taxon>Schistosomatoidea</taxon>
        <taxon>Schistosomatidae</taxon>
        <taxon>Trichobilharzia</taxon>
    </lineage>
</organism>
<proteinExistence type="predicted"/>
<reference evidence="2" key="2">
    <citation type="submission" date="2023-11" db="UniProtKB">
        <authorList>
            <consortium name="WormBaseParasite"/>
        </authorList>
    </citation>
    <scope>IDENTIFICATION</scope>
</reference>
<dbReference type="WBParaSite" id="TREG1_46580.1">
    <property type="protein sequence ID" value="TREG1_46580.1"/>
    <property type="gene ID" value="TREG1_46580"/>
</dbReference>
<name>A0AA85JN80_TRIRE</name>
<evidence type="ECO:0000313" key="2">
    <source>
        <dbReference type="WBParaSite" id="TREG1_46580.1"/>
    </source>
</evidence>
<reference evidence="1" key="1">
    <citation type="submission" date="2022-06" db="EMBL/GenBank/DDBJ databases">
        <authorList>
            <person name="Berger JAMES D."/>
            <person name="Berger JAMES D."/>
        </authorList>
    </citation>
    <scope>NUCLEOTIDE SEQUENCE [LARGE SCALE GENOMIC DNA]</scope>
</reference>
<evidence type="ECO:0000313" key="1">
    <source>
        <dbReference type="Proteomes" id="UP000050795"/>
    </source>
</evidence>